<evidence type="ECO:0000256" key="6">
    <source>
        <dbReference type="ARBA" id="ARBA00026229"/>
    </source>
</evidence>
<dbReference type="PROSITE" id="PS00678">
    <property type="entry name" value="WD_REPEATS_1"/>
    <property type="match status" value="1"/>
</dbReference>
<dbReference type="PROSITE" id="PS50082">
    <property type="entry name" value="WD_REPEATS_2"/>
    <property type="match status" value="1"/>
</dbReference>
<evidence type="ECO:0000256" key="3">
    <source>
        <dbReference type="ARBA" id="ARBA00011141"/>
    </source>
</evidence>
<evidence type="ECO:0000256" key="1">
    <source>
        <dbReference type="ARBA" id="ARBA00002355"/>
    </source>
</evidence>
<sequence>MDEVLFYISQGDKNEESYGYITSIHSSKQYASLRQASTLKHSTKLTGFGPGERIITSCIQKSLIHVYSYGKESIDQKIPIPESLTSLCIVSQKSSKEMLKLPNFRLPWLLIGGSKSGKLYIWELASGNLLNVKDAHYQGINVIKVSCCGNFLITGGEDARVIVWNLFDSINCFDQAQIKPYWSITDNTLPITDLILNDTGIISDLKLYTVSKDNTLRIYDIITKSLLTTFILPDSIESVCKDPANRVLYVGLSSGLIRPVPLYHINPYNSTLESIGGNNKIITLENDPDLKNPFVHHQGNSVTYLILSLDGTCLLSGDSKGQVYASDVITKQVIKQFQPCNGPISYMETATIPTDIKSIPLNKKHRMIPQLKRVLIGTDPIEHNITLDIPEKLTNDDEDFCFWLNEKKLEELEFKNSFGDVNSTVKSSDSDAKLQKVSNAYNDLRSKYEELIKEHSKLLDKLE</sequence>
<accession>A0A9W4TXD0</accession>
<dbReference type="EMBL" id="CANTUO010000001">
    <property type="protein sequence ID" value="CAI5757441.1"/>
    <property type="molecule type" value="Genomic_DNA"/>
</dbReference>
<dbReference type="GO" id="GO:0120330">
    <property type="term" value="C:rixosome complex"/>
    <property type="evidence" value="ECO:0007669"/>
    <property type="project" value="UniProtKB-UniRule"/>
</dbReference>
<dbReference type="GO" id="GO:0006261">
    <property type="term" value="P:DNA-templated DNA replication"/>
    <property type="evidence" value="ECO:0007669"/>
    <property type="project" value="TreeGrafter"/>
</dbReference>
<proteinExistence type="inferred from homology"/>
<dbReference type="PANTHER" id="PTHR18763">
    <property type="entry name" value="WD-REPEAT PROTEIN 18"/>
    <property type="match status" value="1"/>
</dbReference>
<keyword evidence="8" id="KW-0698">rRNA processing</keyword>
<keyword evidence="5" id="KW-0677">Repeat</keyword>
<evidence type="ECO:0000256" key="9">
    <source>
        <dbReference type="SAM" id="Coils"/>
    </source>
</evidence>
<comment type="caution">
    <text evidence="10">The sequence shown here is derived from an EMBL/GenBank/DDBJ whole genome shotgun (WGS) entry which is preliminary data.</text>
</comment>
<dbReference type="PANTHER" id="PTHR18763:SF0">
    <property type="entry name" value="WD REPEAT-CONTAINING PROTEIN 18"/>
    <property type="match status" value="1"/>
</dbReference>
<dbReference type="InterPro" id="IPR036322">
    <property type="entry name" value="WD40_repeat_dom_sf"/>
</dbReference>
<dbReference type="Proteomes" id="UP001152885">
    <property type="component" value="Unassembled WGS sequence"/>
</dbReference>
<organism evidence="10 11">
    <name type="scientific">Candida verbasci</name>
    <dbReference type="NCBI Taxonomy" id="1227364"/>
    <lineage>
        <taxon>Eukaryota</taxon>
        <taxon>Fungi</taxon>
        <taxon>Dikarya</taxon>
        <taxon>Ascomycota</taxon>
        <taxon>Saccharomycotina</taxon>
        <taxon>Pichiomycetes</taxon>
        <taxon>Debaryomycetaceae</taxon>
        <taxon>Candida/Lodderomyces clade</taxon>
        <taxon>Candida</taxon>
    </lineage>
</organism>
<dbReference type="Gene3D" id="2.130.10.10">
    <property type="entry name" value="YVTN repeat-like/Quinoprotein amine dehydrogenase"/>
    <property type="match status" value="2"/>
</dbReference>
<reference evidence="10" key="1">
    <citation type="submission" date="2022-12" db="EMBL/GenBank/DDBJ databases">
        <authorList>
            <person name="Brejova B."/>
        </authorList>
    </citation>
    <scope>NUCLEOTIDE SEQUENCE</scope>
</reference>
<comment type="function">
    <text evidence="1 8">Component of the RIX1 complex required for processing of ITS2 sequences from 35S pre-rRNA.</text>
</comment>
<evidence type="ECO:0000256" key="4">
    <source>
        <dbReference type="ARBA" id="ARBA00022574"/>
    </source>
</evidence>
<evidence type="ECO:0000256" key="7">
    <source>
        <dbReference type="PROSITE-ProRule" id="PRU00221"/>
    </source>
</evidence>
<evidence type="ECO:0000313" key="11">
    <source>
        <dbReference type="Proteomes" id="UP001152885"/>
    </source>
</evidence>
<dbReference type="AlphaFoldDB" id="A0A9W4TXD0"/>
<dbReference type="GO" id="GO:0005656">
    <property type="term" value="C:nuclear pre-replicative complex"/>
    <property type="evidence" value="ECO:0007669"/>
    <property type="project" value="TreeGrafter"/>
</dbReference>
<evidence type="ECO:0000256" key="8">
    <source>
        <dbReference type="RuleBase" id="RU369067"/>
    </source>
</evidence>
<feature type="repeat" description="WD" evidence="7">
    <location>
        <begin position="133"/>
        <end position="166"/>
    </location>
</feature>
<dbReference type="SUPFAM" id="SSF50978">
    <property type="entry name" value="WD40 repeat-like"/>
    <property type="match status" value="1"/>
</dbReference>
<name>A0A9W4TXD0_9ASCO</name>
<protein>
    <recommendedName>
        <fullName evidence="6 8">Pre-rRNA-processing protein IPI3</fullName>
    </recommendedName>
</protein>
<dbReference type="InterPro" id="IPR015943">
    <property type="entry name" value="WD40/YVTN_repeat-like_dom_sf"/>
</dbReference>
<keyword evidence="11" id="KW-1185">Reference proteome</keyword>
<dbReference type="Pfam" id="PF00400">
    <property type="entry name" value="WD40"/>
    <property type="match status" value="1"/>
</dbReference>
<evidence type="ECO:0000256" key="5">
    <source>
        <dbReference type="ARBA" id="ARBA00022737"/>
    </source>
</evidence>
<comment type="subcellular location">
    <subcellularLocation>
        <location evidence="8">Nucleus</location>
    </subcellularLocation>
</comment>
<keyword evidence="9" id="KW-0175">Coiled coil</keyword>
<dbReference type="OrthoDB" id="756370at2759"/>
<dbReference type="GO" id="GO:0006364">
    <property type="term" value="P:rRNA processing"/>
    <property type="evidence" value="ECO:0007669"/>
    <property type="project" value="UniProtKB-UniRule"/>
</dbReference>
<keyword evidence="8" id="KW-0539">Nucleus</keyword>
<dbReference type="InterPro" id="IPR019775">
    <property type="entry name" value="WD40_repeat_CS"/>
</dbReference>
<keyword evidence="4 7" id="KW-0853">WD repeat</keyword>
<evidence type="ECO:0000256" key="2">
    <source>
        <dbReference type="ARBA" id="ARBA00010143"/>
    </source>
</evidence>
<dbReference type="InterPro" id="IPR001680">
    <property type="entry name" value="WD40_rpt"/>
</dbReference>
<dbReference type="SMART" id="SM00320">
    <property type="entry name" value="WD40"/>
    <property type="match status" value="3"/>
</dbReference>
<comment type="subunit">
    <text evidence="3 8">Component of the RIX1 complex, composed of IPI1, RIX1/IPI2 and IPI3 in a 1:2:2 stoichiometry. The complex interacts (via RIX1) with MDN1 (via its hexameric AAA ATPase ring) and the pre-60S ribosome particles.</text>
</comment>
<comment type="similarity">
    <text evidence="2 8">Belongs to the WD repeat IPI3/WDR18 family.</text>
</comment>
<dbReference type="InterPro" id="IPR045227">
    <property type="entry name" value="WDR18/Ipi3/RID3"/>
</dbReference>
<feature type="coiled-coil region" evidence="9">
    <location>
        <begin position="434"/>
        <end position="461"/>
    </location>
</feature>
<gene>
    <name evidence="10" type="ORF">CANVERA_P1955</name>
</gene>
<evidence type="ECO:0000313" key="10">
    <source>
        <dbReference type="EMBL" id="CAI5757441.1"/>
    </source>
</evidence>